<name>A0A1I5AX37_9HYPH</name>
<proteinExistence type="predicted"/>
<feature type="coiled-coil region" evidence="1">
    <location>
        <begin position="168"/>
        <end position="195"/>
    </location>
</feature>
<organism evidence="4 5">
    <name type="scientific">Cohaesibacter marisflavi</name>
    <dbReference type="NCBI Taxonomy" id="655353"/>
    <lineage>
        <taxon>Bacteria</taxon>
        <taxon>Pseudomonadati</taxon>
        <taxon>Pseudomonadota</taxon>
        <taxon>Alphaproteobacteria</taxon>
        <taxon>Hyphomicrobiales</taxon>
        <taxon>Cohaesibacteraceae</taxon>
    </lineage>
</organism>
<protein>
    <submittedName>
        <fullName evidence="4">DNA-binding transcriptional regulator, PadR family</fullName>
    </submittedName>
</protein>
<dbReference type="InterPro" id="IPR036390">
    <property type="entry name" value="WH_DNA-bd_sf"/>
</dbReference>
<keyword evidence="5" id="KW-1185">Reference proteome</keyword>
<dbReference type="Pfam" id="PF03551">
    <property type="entry name" value="PadR"/>
    <property type="match status" value="1"/>
</dbReference>
<accession>A0A1I5AX37</accession>
<evidence type="ECO:0000313" key="4">
    <source>
        <dbReference type="EMBL" id="SFN67076.1"/>
    </source>
</evidence>
<reference evidence="4 5" key="1">
    <citation type="submission" date="2016-10" db="EMBL/GenBank/DDBJ databases">
        <authorList>
            <person name="de Groot N.N."/>
        </authorList>
    </citation>
    <scope>NUCLEOTIDE SEQUENCE [LARGE SCALE GENOMIC DNA]</scope>
    <source>
        <strain evidence="4 5">CGMCC 1.9157</strain>
    </source>
</reference>
<dbReference type="STRING" id="655353.SAMN04488056_101643"/>
<sequence length="246" mass="26513">MITEEFSPSGRRQGRRRDCDASGPHGRQFPEQAMMQRGRGRKGRGTDGWPEGFAASGDPSGRGGFMGGRGAGRGGHSGGRGFGNGGGGRRRGRFLNHGDIRLLALALIEHEPRHGYDIIKEVEALTDSFYAPSPGVIYPTLTYLEEAGYCAVESDGNKKRYAITPEGLAFLDEHRAEANRIIEKLKALAARAKQEDPSHGANATSLPLSVETALLNLRETAAQKLKDDPSASMTIVQKLLTVAEEL</sequence>
<dbReference type="PANTHER" id="PTHR43252">
    <property type="entry name" value="TRANSCRIPTIONAL REGULATOR YQJI"/>
    <property type="match status" value="1"/>
</dbReference>
<feature type="domain" description="Transcription regulator PadR N-terminal" evidence="3">
    <location>
        <begin position="105"/>
        <end position="172"/>
    </location>
</feature>
<feature type="region of interest" description="Disordered" evidence="2">
    <location>
        <begin position="1"/>
        <end position="90"/>
    </location>
</feature>
<evidence type="ECO:0000256" key="1">
    <source>
        <dbReference type="SAM" id="Coils"/>
    </source>
</evidence>
<dbReference type="Proteomes" id="UP000199236">
    <property type="component" value="Unassembled WGS sequence"/>
</dbReference>
<dbReference type="PANTHER" id="PTHR43252:SF7">
    <property type="entry name" value="TRANSCRIPTIONAL REGULATOR YQJI"/>
    <property type="match status" value="1"/>
</dbReference>
<dbReference type="EMBL" id="FOVR01000001">
    <property type="protein sequence ID" value="SFN67076.1"/>
    <property type="molecule type" value="Genomic_DNA"/>
</dbReference>
<dbReference type="InterPro" id="IPR005149">
    <property type="entry name" value="Tscrpt_reg_PadR_N"/>
</dbReference>
<evidence type="ECO:0000256" key="2">
    <source>
        <dbReference type="SAM" id="MobiDB-lite"/>
    </source>
</evidence>
<keyword evidence="4" id="KW-0238">DNA-binding</keyword>
<dbReference type="GO" id="GO:0003677">
    <property type="term" value="F:DNA binding"/>
    <property type="evidence" value="ECO:0007669"/>
    <property type="project" value="UniProtKB-KW"/>
</dbReference>
<gene>
    <name evidence="4" type="ORF">SAMN04488056_101643</name>
</gene>
<dbReference type="AlphaFoldDB" id="A0A1I5AX37"/>
<dbReference type="RefSeq" id="WP_244544569.1">
    <property type="nucleotide sequence ID" value="NZ_FOVR01000001.1"/>
</dbReference>
<evidence type="ECO:0000313" key="5">
    <source>
        <dbReference type="Proteomes" id="UP000199236"/>
    </source>
</evidence>
<feature type="compositionally biased region" description="Gly residues" evidence="2">
    <location>
        <begin position="60"/>
        <end position="87"/>
    </location>
</feature>
<keyword evidence="1" id="KW-0175">Coiled coil</keyword>
<evidence type="ECO:0000259" key="3">
    <source>
        <dbReference type="Pfam" id="PF03551"/>
    </source>
</evidence>
<dbReference type="Gene3D" id="1.10.10.10">
    <property type="entry name" value="Winged helix-like DNA-binding domain superfamily/Winged helix DNA-binding domain"/>
    <property type="match status" value="1"/>
</dbReference>
<dbReference type="InterPro" id="IPR036388">
    <property type="entry name" value="WH-like_DNA-bd_sf"/>
</dbReference>
<dbReference type="SUPFAM" id="SSF46785">
    <property type="entry name" value="Winged helix' DNA-binding domain"/>
    <property type="match status" value="1"/>
</dbReference>